<keyword evidence="3" id="KW-0548">Nucleotidyltransferase</keyword>
<evidence type="ECO:0000313" key="9">
    <source>
        <dbReference type="EMBL" id="GBN82781.1"/>
    </source>
</evidence>
<dbReference type="InterPro" id="IPR036397">
    <property type="entry name" value="RNaseH_sf"/>
</dbReference>
<dbReference type="GO" id="GO:0003964">
    <property type="term" value="F:RNA-directed DNA polymerase activity"/>
    <property type="evidence" value="ECO:0007669"/>
    <property type="project" value="UniProtKB-KW"/>
</dbReference>
<dbReference type="CDD" id="cd01647">
    <property type="entry name" value="RT_LTR"/>
    <property type="match status" value="1"/>
</dbReference>
<keyword evidence="5" id="KW-0255">Endonuclease</keyword>
<dbReference type="GO" id="GO:0004519">
    <property type="term" value="F:endonuclease activity"/>
    <property type="evidence" value="ECO:0007669"/>
    <property type="project" value="UniProtKB-KW"/>
</dbReference>
<evidence type="ECO:0000256" key="7">
    <source>
        <dbReference type="ARBA" id="ARBA00022918"/>
    </source>
</evidence>
<evidence type="ECO:0000256" key="4">
    <source>
        <dbReference type="ARBA" id="ARBA00022722"/>
    </source>
</evidence>
<dbReference type="InterPro" id="IPR040676">
    <property type="entry name" value="DUF5641"/>
</dbReference>
<evidence type="ECO:0000256" key="3">
    <source>
        <dbReference type="ARBA" id="ARBA00022695"/>
    </source>
</evidence>
<dbReference type="InterPro" id="IPR008042">
    <property type="entry name" value="Retrotrans_Pao"/>
</dbReference>
<dbReference type="EMBL" id="BGPR01019731">
    <property type="protein sequence ID" value="GBN82781.1"/>
    <property type="molecule type" value="Genomic_DNA"/>
</dbReference>
<evidence type="ECO:0000256" key="1">
    <source>
        <dbReference type="ARBA" id="ARBA00022670"/>
    </source>
</evidence>
<dbReference type="GO" id="GO:0042575">
    <property type="term" value="C:DNA polymerase complex"/>
    <property type="evidence" value="ECO:0007669"/>
    <property type="project" value="UniProtKB-ARBA"/>
</dbReference>
<feature type="domain" description="Integrase catalytic" evidence="8">
    <location>
        <begin position="1421"/>
        <end position="1604"/>
    </location>
</feature>
<dbReference type="Pfam" id="PF05380">
    <property type="entry name" value="Peptidase_A17"/>
    <property type="match status" value="1"/>
</dbReference>
<dbReference type="SUPFAM" id="SSF56672">
    <property type="entry name" value="DNA/RNA polymerases"/>
    <property type="match status" value="2"/>
</dbReference>
<name>A0A4Y2S481_ARAVE</name>
<comment type="caution">
    <text evidence="9">The sequence shown here is derived from an EMBL/GenBank/DDBJ whole genome shotgun (WGS) entry which is preliminary data.</text>
</comment>
<evidence type="ECO:0000256" key="5">
    <source>
        <dbReference type="ARBA" id="ARBA00022759"/>
    </source>
</evidence>
<keyword evidence="10" id="KW-1185">Reference proteome</keyword>
<dbReference type="GO" id="GO:0015074">
    <property type="term" value="P:DNA integration"/>
    <property type="evidence" value="ECO:0007669"/>
    <property type="project" value="InterPro"/>
</dbReference>
<dbReference type="InterPro" id="IPR043502">
    <property type="entry name" value="DNA/RNA_pol_sf"/>
</dbReference>
<dbReference type="FunFam" id="3.10.10.10:FF:000007">
    <property type="entry name" value="Retrovirus-related Pol polyprotein from transposon 17.6-like Protein"/>
    <property type="match status" value="1"/>
</dbReference>
<dbReference type="InterPro" id="IPR043128">
    <property type="entry name" value="Rev_trsase/Diguanyl_cyclase"/>
</dbReference>
<keyword evidence="4" id="KW-0540">Nuclease</keyword>
<evidence type="ECO:0000256" key="6">
    <source>
        <dbReference type="ARBA" id="ARBA00022801"/>
    </source>
</evidence>
<evidence type="ECO:0000256" key="2">
    <source>
        <dbReference type="ARBA" id="ARBA00022679"/>
    </source>
</evidence>
<dbReference type="SUPFAM" id="SSF53098">
    <property type="entry name" value="Ribonuclease H-like"/>
    <property type="match status" value="1"/>
</dbReference>
<dbReference type="PANTHER" id="PTHR47331:SF5">
    <property type="entry name" value="RIBONUCLEASE H"/>
    <property type="match status" value="1"/>
</dbReference>
<evidence type="ECO:0000259" key="8">
    <source>
        <dbReference type="PROSITE" id="PS50994"/>
    </source>
</evidence>
<protein>
    <submittedName>
        <fullName evidence="9">Transposon Ty3-I Gag-Pol polyprotein</fullName>
    </submittedName>
</protein>
<dbReference type="InterPro" id="IPR012337">
    <property type="entry name" value="RNaseH-like_sf"/>
</dbReference>
<dbReference type="InterPro" id="IPR005312">
    <property type="entry name" value="DUF1759"/>
</dbReference>
<dbReference type="Pfam" id="PF18701">
    <property type="entry name" value="DUF5641"/>
    <property type="match status" value="1"/>
</dbReference>
<dbReference type="GO" id="GO:0008233">
    <property type="term" value="F:peptidase activity"/>
    <property type="evidence" value="ECO:0007669"/>
    <property type="project" value="UniProtKB-KW"/>
</dbReference>
<dbReference type="Gene3D" id="3.10.10.10">
    <property type="entry name" value="HIV Type 1 Reverse Transcriptase, subunit A, domain 1"/>
    <property type="match status" value="2"/>
</dbReference>
<keyword evidence="6" id="KW-0378">Hydrolase</keyword>
<keyword evidence="2" id="KW-0808">Transferase</keyword>
<gene>
    <name evidence="9" type="primary">TY3B-I_108</name>
    <name evidence="9" type="ORF">AVEN_183399_1</name>
</gene>
<dbReference type="Pfam" id="PF00078">
    <property type="entry name" value="RVT_1"/>
    <property type="match status" value="2"/>
</dbReference>
<dbReference type="Gene3D" id="3.30.70.270">
    <property type="match status" value="2"/>
</dbReference>
<dbReference type="GO" id="GO:0006508">
    <property type="term" value="P:proteolysis"/>
    <property type="evidence" value="ECO:0007669"/>
    <property type="project" value="UniProtKB-KW"/>
</dbReference>
<dbReference type="PANTHER" id="PTHR47331">
    <property type="entry name" value="PHD-TYPE DOMAIN-CONTAINING PROTEIN"/>
    <property type="match status" value="1"/>
</dbReference>
<reference evidence="9 10" key="1">
    <citation type="journal article" date="2019" name="Sci. Rep.">
        <title>Orb-weaving spider Araneus ventricosus genome elucidates the spidroin gene catalogue.</title>
        <authorList>
            <person name="Kono N."/>
            <person name="Nakamura H."/>
            <person name="Ohtoshi R."/>
            <person name="Moran D.A.P."/>
            <person name="Shinohara A."/>
            <person name="Yoshida Y."/>
            <person name="Fujiwara M."/>
            <person name="Mori M."/>
            <person name="Tomita M."/>
            <person name="Arakawa K."/>
        </authorList>
    </citation>
    <scope>NUCLEOTIDE SEQUENCE [LARGE SCALE GENOMIC DNA]</scope>
</reference>
<dbReference type="Proteomes" id="UP000499080">
    <property type="component" value="Unassembled WGS sequence"/>
</dbReference>
<dbReference type="InterPro" id="IPR001584">
    <property type="entry name" value="Integrase_cat-core"/>
</dbReference>
<sequence length="1892" mass="219266">MEFEKNKKKRSVIRQLTTKLLTKIEVSYSKMDIAMDEKLENLRDFSVQLAEKLTELKHLDSQIETDTSVDELEDEIIQSQEYQEKAILWKGRLQRFINQHTGNHEAVATLNETFNNRTVPETKVMKMPRLQMSTFYGDSSKWLDFWNQFECTIHNNGNLSKTEKFTYLKSLLSGNALSAISGFVLSDRNYDSSIEILKDRFGRQDIVISSHMNKLLSIEPVRNISNVKALRKLFDECEIQIRSLESLNVTSGSYGNLLCPIILQKIPEELNFEFNRNRKEQSKFDITELIEFLRKEINCREAANLMNYSKIFQRQDTKKGGNQWDNSEFKPKIASASTLSTMNYKCIFCNKNHGKFKCEELDAEKKREFLKRNGRCFLCFGQRHLGIFCSNKHLSCKKCRGKPHHESICLKPKMPIPSEIPDQEESADISQNFSATTGSDVILQTVYAVGEGKRKNCILRCLLDGGSQVSFIREDISKKLGLPSKGYSNLNIHTFAEKNGKHWRQRKVELTLRNINDPDKFITLDVIEAPVITTAEIKPPDEKIKSQLKGLGISLMTHPSADQESISVLIGADCLWKIAKEEIKRINENAVALDTIFGWCIQGRFSLSDLNSEESICSNLLVEEKLSKTLESFWNIESLGVNSPDERLENEEALRLFENSIQQNNDRYEVRLPWINENVILHDNYANAERRFFNLLKQFHLNLNFYKEYKQVVNDQIKDGIIEKVDSNASQGERIYYMPHRAVLRKNHSSTKLRVVYDASSKDKNQKSLNDCLLQGPNLVPELLKVLLKFRLYRIVFTADIQKAFLQISVSCEDRDAMRFLWIHDDSNLSNPKVQIYRICRVMFGAKSSPFLLSACIKHHLRKFESEYPKTVELLNNYMYVDDFICGTNTEMEAVEVYHNANTIMKKASMTLTKWNSNSPVLRKEYETDKHKDSTPLCDSSSKVLGLEWDTRKVVSSFSSQDIIDFIQENEQTKRCVLKAVSRIFDPLGFLAPYVIQEKVLFQDLWLTGIDWDKPIPLELQSKWIKWHEQLKELPKIQIPRWYFCTDVETSHEWELHSFNDSSQSAYGSVVYLKFSHLDETKTAFVISKSRVAPLKKLSLPRLELMAALLGARLIASIREHFANAKVYMWTDSKIVLHWIKNNPRRWKTFVQNRVAEIQEKTPEVWNHCPGCENPSDKITRGLSVKNLVNDQVWWHGPPWLIQQDTSCVSSYDDSGPDPLSIASEERVITLAASAESVEPVLDIQKFSNLHKLLRVTAYVLRFVKNSKSKEKTVSTEELSNAMDYWIKLSQFQCFSNEINCINCNKCIEKSSKLYGLNPKIDEKGLLRVKSRLFKSSLDVDEVNPIILPNDYFSRLIVLNSHERVLHSGVNETLIQTRAKFWILRARRFIKSILYGCRFCKKFIAYPGTEISAPLPPDRVEKSQPFEVSGIDFAGPLILRDGSKVYIALFTCAVTRGIHLELITSLSAECFIQAFRRFISRRGVCKIIYSDNAKTFKRADKELKYLYKLCKDENVSKFIVNNGITWKFIVEGAPWWGGFWERLVRSVKTCLKRILGKSSLTYEELYTVLVEIEAVINSRPITYLYSNVNEPDPLSPSHFLTGSKLTVLPSPNIVPKSSKCDLIKRWKHRLLLLDHFWKRFYKEYLLELRSTMFSKIPKNSGQFKINDVVLIREDNVKRCNWKLGKIKTLFPGRDESLTLRKSFNAKARQLDPKRLAIAKEEFTFMLNNEIIRPSNSQWSSPLHLTAKKDGSYRPCGDYRQLNAQTIPDRYPIPRLEDFHQILKETKIFSKIDLFKAYFQIPIAEDHKCKTAIITPFGLYEFNVMSFGLKNAPATFQRFINEVLRGLDFVFPYLDDILIASKSNQEHEIHLNLVRKIEYFWLKNKYFKICIRC</sequence>
<keyword evidence="1" id="KW-0645">Protease</keyword>
<dbReference type="PROSITE" id="PS50994">
    <property type="entry name" value="INTEGRASE"/>
    <property type="match status" value="1"/>
</dbReference>
<dbReference type="InterPro" id="IPR000477">
    <property type="entry name" value="RT_dom"/>
</dbReference>
<accession>A0A4Y2S481</accession>
<organism evidence="9 10">
    <name type="scientific">Araneus ventricosus</name>
    <name type="common">Orbweaver spider</name>
    <name type="synonym">Epeira ventricosa</name>
    <dbReference type="NCBI Taxonomy" id="182803"/>
    <lineage>
        <taxon>Eukaryota</taxon>
        <taxon>Metazoa</taxon>
        <taxon>Ecdysozoa</taxon>
        <taxon>Arthropoda</taxon>
        <taxon>Chelicerata</taxon>
        <taxon>Arachnida</taxon>
        <taxon>Araneae</taxon>
        <taxon>Araneomorphae</taxon>
        <taxon>Entelegynae</taxon>
        <taxon>Araneoidea</taxon>
        <taxon>Araneidae</taxon>
        <taxon>Araneus</taxon>
    </lineage>
</organism>
<dbReference type="OrthoDB" id="6431532at2759"/>
<dbReference type="Gene3D" id="3.30.420.10">
    <property type="entry name" value="Ribonuclease H-like superfamily/Ribonuclease H"/>
    <property type="match status" value="1"/>
</dbReference>
<dbReference type="Pfam" id="PF03564">
    <property type="entry name" value="DUF1759"/>
    <property type="match status" value="1"/>
</dbReference>
<proteinExistence type="predicted"/>
<keyword evidence="7" id="KW-0695">RNA-directed DNA polymerase</keyword>
<evidence type="ECO:0000313" key="10">
    <source>
        <dbReference type="Proteomes" id="UP000499080"/>
    </source>
</evidence>
<dbReference type="GO" id="GO:0003676">
    <property type="term" value="F:nucleic acid binding"/>
    <property type="evidence" value="ECO:0007669"/>
    <property type="project" value="InterPro"/>
</dbReference>